<reference evidence="2" key="1">
    <citation type="journal article" date="2020" name="Cell">
        <title>Large-Scale Comparative Analyses of Tick Genomes Elucidate Their Genetic Diversity and Vector Capacities.</title>
        <authorList>
            <consortium name="Tick Genome and Microbiome Consortium (TIGMIC)"/>
            <person name="Jia N."/>
            <person name="Wang J."/>
            <person name="Shi W."/>
            <person name="Du L."/>
            <person name="Sun Y."/>
            <person name="Zhan W."/>
            <person name="Jiang J.F."/>
            <person name="Wang Q."/>
            <person name="Zhang B."/>
            <person name="Ji P."/>
            <person name="Bell-Sakyi L."/>
            <person name="Cui X.M."/>
            <person name="Yuan T.T."/>
            <person name="Jiang B.G."/>
            <person name="Yang W.F."/>
            <person name="Lam T.T."/>
            <person name="Chang Q.C."/>
            <person name="Ding S.J."/>
            <person name="Wang X.J."/>
            <person name="Zhu J.G."/>
            <person name="Ruan X.D."/>
            <person name="Zhao L."/>
            <person name="Wei J.T."/>
            <person name="Ye R.Z."/>
            <person name="Que T.C."/>
            <person name="Du C.H."/>
            <person name="Zhou Y.H."/>
            <person name="Cheng J.X."/>
            <person name="Dai P.F."/>
            <person name="Guo W.B."/>
            <person name="Han X.H."/>
            <person name="Huang E.J."/>
            <person name="Li L.F."/>
            <person name="Wei W."/>
            <person name="Gao Y.C."/>
            <person name="Liu J.Z."/>
            <person name="Shao H.Z."/>
            <person name="Wang X."/>
            <person name="Wang C.C."/>
            <person name="Yang T.C."/>
            <person name="Huo Q.B."/>
            <person name="Li W."/>
            <person name="Chen H.Y."/>
            <person name="Chen S.E."/>
            <person name="Zhou L.G."/>
            <person name="Ni X.B."/>
            <person name="Tian J.H."/>
            <person name="Sheng Y."/>
            <person name="Liu T."/>
            <person name="Pan Y.S."/>
            <person name="Xia L.Y."/>
            <person name="Li J."/>
            <person name="Zhao F."/>
            <person name="Cao W.C."/>
        </authorList>
    </citation>
    <scope>NUCLEOTIDE SEQUENCE</scope>
    <source>
        <strain evidence="2">Rmic-2018</strain>
    </source>
</reference>
<dbReference type="AlphaFoldDB" id="A0A9J6EI32"/>
<protein>
    <recommendedName>
        <fullName evidence="1">Endonuclease/exonuclease/phosphatase domain-containing protein</fullName>
    </recommendedName>
</protein>
<dbReference type="EMBL" id="JABSTU010000004">
    <property type="protein sequence ID" value="KAH8033696.1"/>
    <property type="molecule type" value="Genomic_DNA"/>
</dbReference>
<dbReference type="Proteomes" id="UP000821866">
    <property type="component" value="Chromosome 2"/>
</dbReference>
<dbReference type="InterPro" id="IPR036691">
    <property type="entry name" value="Endo/exonu/phosph_ase_sf"/>
</dbReference>
<keyword evidence="3" id="KW-1185">Reference proteome</keyword>
<dbReference type="GO" id="GO:0003824">
    <property type="term" value="F:catalytic activity"/>
    <property type="evidence" value="ECO:0007669"/>
    <property type="project" value="InterPro"/>
</dbReference>
<name>A0A9J6EI32_RHIMP</name>
<evidence type="ECO:0000313" key="3">
    <source>
        <dbReference type="Proteomes" id="UP000821866"/>
    </source>
</evidence>
<organism evidence="2 3">
    <name type="scientific">Rhipicephalus microplus</name>
    <name type="common">Cattle tick</name>
    <name type="synonym">Boophilus microplus</name>
    <dbReference type="NCBI Taxonomy" id="6941"/>
    <lineage>
        <taxon>Eukaryota</taxon>
        <taxon>Metazoa</taxon>
        <taxon>Ecdysozoa</taxon>
        <taxon>Arthropoda</taxon>
        <taxon>Chelicerata</taxon>
        <taxon>Arachnida</taxon>
        <taxon>Acari</taxon>
        <taxon>Parasitiformes</taxon>
        <taxon>Ixodida</taxon>
        <taxon>Ixodoidea</taxon>
        <taxon>Ixodidae</taxon>
        <taxon>Rhipicephalinae</taxon>
        <taxon>Rhipicephalus</taxon>
        <taxon>Boophilus</taxon>
    </lineage>
</organism>
<dbReference type="SUPFAM" id="SSF56219">
    <property type="entry name" value="DNase I-like"/>
    <property type="match status" value="1"/>
</dbReference>
<dbReference type="InterPro" id="IPR005135">
    <property type="entry name" value="Endo/exonuclease/phosphatase"/>
</dbReference>
<evidence type="ECO:0000313" key="2">
    <source>
        <dbReference type="EMBL" id="KAH8033696.1"/>
    </source>
</evidence>
<sequence length="214" mass="24035">MTKFEARIDARITTGFEEMKLFMVQLLNEEMSSLGRGYLNTPGSSARTSTVGAAQGVCTFVREGLTLIKLDPFLHYDTALELCPVEAVIGRKKQESVFLVNAYSNPQLRDQRLGTLFYEARWKAVDASVLVAGNFNSSHKNLGYPRTTTKGRSLLEEAEEVEFELLSDPQQPSRIGPSITRDTTSDLVFADLLDDRPVSWRNQQEITHTIEDLE</sequence>
<evidence type="ECO:0000259" key="1">
    <source>
        <dbReference type="Pfam" id="PF14529"/>
    </source>
</evidence>
<accession>A0A9J6EI32</accession>
<comment type="caution">
    <text evidence="2">The sequence shown here is derived from an EMBL/GenBank/DDBJ whole genome shotgun (WGS) entry which is preliminary data.</text>
</comment>
<gene>
    <name evidence="2" type="ORF">HPB51_015476</name>
</gene>
<reference evidence="2" key="2">
    <citation type="submission" date="2021-09" db="EMBL/GenBank/DDBJ databases">
        <authorList>
            <person name="Jia N."/>
            <person name="Wang J."/>
            <person name="Shi W."/>
            <person name="Du L."/>
            <person name="Sun Y."/>
            <person name="Zhan W."/>
            <person name="Jiang J."/>
            <person name="Wang Q."/>
            <person name="Zhang B."/>
            <person name="Ji P."/>
            <person name="Sakyi L.B."/>
            <person name="Cui X."/>
            <person name="Yuan T."/>
            <person name="Jiang B."/>
            <person name="Yang W."/>
            <person name="Lam T.T.-Y."/>
            <person name="Chang Q."/>
            <person name="Ding S."/>
            <person name="Wang X."/>
            <person name="Zhu J."/>
            <person name="Ruan X."/>
            <person name="Zhao L."/>
            <person name="Wei J."/>
            <person name="Que T."/>
            <person name="Du C."/>
            <person name="Cheng J."/>
            <person name="Dai P."/>
            <person name="Han X."/>
            <person name="Huang E."/>
            <person name="Gao Y."/>
            <person name="Liu J."/>
            <person name="Shao H."/>
            <person name="Ye R."/>
            <person name="Li L."/>
            <person name="Wei W."/>
            <person name="Wang X."/>
            <person name="Wang C."/>
            <person name="Huo Q."/>
            <person name="Li W."/>
            <person name="Guo W."/>
            <person name="Chen H."/>
            <person name="Chen S."/>
            <person name="Zhou L."/>
            <person name="Zhou L."/>
            <person name="Ni X."/>
            <person name="Tian J."/>
            <person name="Zhou Y."/>
            <person name="Sheng Y."/>
            <person name="Liu T."/>
            <person name="Pan Y."/>
            <person name="Xia L."/>
            <person name="Li J."/>
            <person name="Zhao F."/>
            <person name="Cao W."/>
        </authorList>
    </citation>
    <scope>NUCLEOTIDE SEQUENCE</scope>
    <source>
        <strain evidence="2">Rmic-2018</strain>
        <tissue evidence="2">Larvae</tissue>
    </source>
</reference>
<dbReference type="Gene3D" id="3.60.10.10">
    <property type="entry name" value="Endonuclease/exonuclease/phosphatase"/>
    <property type="match status" value="1"/>
</dbReference>
<dbReference type="VEuPathDB" id="VectorBase:LOC119175583"/>
<dbReference type="Pfam" id="PF14529">
    <property type="entry name" value="Exo_endo_phos_2"/>
    <property type="match status" value="1"/>
</dbReference>
<proteinExistence type="predicted"/>
<feature type="domain" description="Endonuclease/exonuclease/phosphatase" evidence="1">
    <location>
        <begin position="99"/>
        <end position="191"/>
    </location>
</feature>